<gene>
    <name evidence="2" type="ORF">F0P94_06635</name>
</gene>
<dbReference type="GO" id="GO:0090313">
    <property type="term" value="P:regulation of protein targeting to membrane"/>
    <property type="evidence" value="ECO:0007669"/>
    <property type="project" value="TreeGrafter"/>
</dbReference>
<feature type="region of interest" description="Disordered" evidence="1">
    <location>
        <begin position="941"/>
        <end position="992"/>
    </location>
</feature>
<comment type="caution">
    <text evidence="2">The sequence shown here is derived from an EMBL/GenBank/DDBJ whole genome shotgun (WGS) entry which is preliminary data.</text>
</comment>
<evidence type="ECO:0000313" key="2">
    <source>
        <dbReference type="EMBL" id="KAA9340021.1"/>
    </source>
</evidence>
<name>A0A5N1J0F4_9BACT</name>
<dbReference type="EMBL" id="VTWT01000003">
    <property type="protein sequence ID" value="KAA9340021.1"/>
    <property type="molecule type" value="Genomic_DNA"/>
</dbReference>
<feature type="compositionally biased region" description="Basic and acidic residues" evidence="1">
    <location>
        <begin position="941"/>
        <end position="986"/>
    </location>
</feature>
<dbReference type="RefSeq" id="WP_150903071.1">
    <property type="nucleotide sequence ID" value="NZ_VTWT01000003.1"/>
</dbReference>
<protein>
    <submittedName>
        <fullName evidence="2">Uncharacterized protein</fullName>
    </submittedName>
</protein>
<sequence>MKKVFIGFAVFLVILIAAAALVPVLFKDKIKELVDKEIAKNVDAKVLYAANDVDVSIFSTFPNLGLGIDNLTVIGVDSFQRDTLASLPKFRMGLDLMSVISGDKMKIKSITLTEPRLKLKVLKSGKANWDIYKAIPEEGAPDTTQTNFKMGINKWEIKNGHIVYEDLTIPFGVLAKNVNHTGSGDFEQNVFDMVSHTTSDAFTMTYDGINYIENKRLEGDMTMAMDLDKFQFTFKDNKFKLNDFAFDFAGSILMPAEDIDMDLTFKALDTDFKTILSLVPGMYTESFKDVKTDGKLAFDGYVKGRFNETSLPGFGTNLKVTNAMFKYPDLPQAATNINVDMSVDNKDGNIDHTNVEVRQFHLDLGKNPVDAKAIINGLNPMKLDGNLKANIDLNEITKVFPVEGMTLRGLLKVDANAKGTYSEKQMPVVKANLNLTNGYVKSKDFPAPIENLNALVNVLNATGNTEDTDIRIENFRMMLEGEPLAGRVYVKGIDKPAFDADVNGTIDLTKITKIFPLEGMKLAGRIQGAIKTKGNMADIEAGKYANITSSGTVNVNNLNFVSQDLPQGMKITNAKATFNNEKINLQNMSGYLGKSDIQVDGTISNYMGYLFAENQPLRGTMSLNSNRFDVNEWMVDNYTGQPVAQQPQTQQAQGVVEVPANIDFTLNANVKQVLYDNLDLQNMKGTVLIKDKTAKLQNLAFNTLGGAFVTSGTYNTQSLQHPKFTFDLDIKNLEFKEAFKAFNTVQKIAPIAKVLDGKFSTNFAFAGEMGQDMMPVMGTLSGKGVIEVVKAAVKNVKVVQSISNVTQFKEIENLIIEHKDIAAEILNGNLVVKPFDITAGKMKMTVGGTNNLSGLIDYGVALDVPTGQVGAALNNKLASFAGMKDYKASDRVTLNLKVGGTAEDPKVSLAGGAAKGAAKEMVTNVVKARLDVEKDKLAEKRKVAEDSVRNELNRRKQEAEEKARLEMEKKRKEAEQQLQNKAKDQLKGIFKK</sequence>
<dbReference type="PANTHER" id="PTHR30441">
    <property type="entry name" value="DUF748 DOMAIN-CONTAINING PROTEIN"/>
    <property type="match status" value="1"/>
</dbReference>
<evidence type="ECO:0000256" key="1">
    <source>
        <dbReference type="SAM" id="MobiDB-lite"/>
    </source>
</evidence>
<reference evidence="2 3" key="1">
    <citation type="submission" date="2019-09" db="EMBL/GenBank/DDBJ databases">
        <title>Genome sequence of Adhaeribacter sp. M2.</title>
        <authorList>
            <person name="Srinivasan S."/>
        </authorList>
    </citation>
    <scope>NUCLEOTIDE SEQUENCE [LARGE SCALE GENOMIC DNA]</scope>
    <source>
        <strain evidence="2 3">M2</strain>
    </source>
</reference>
<organism evidence="2 3">
    <name type="scientific">Adhaeribacter soli</name>
    <dbReference type="NCBI Taxonomy" id="2607655"/>
    <lineage>
        <taxon>Bacteria</taxon>
        <taxon>Pseudomonadati</taxon>
        <taxon>Bacteroidota</taxon>
        <taxon>Cytophagia</taxon>
        <taxon>Cytophagales</taxon>
        <taxon>Hymenobacteraceae</taxon>
        <taxon>Adhaeribacter</taxon>
    </lineage>
</organism>
<accession>A0A5N1J0F4</accession>
<dbReference type="InterPro" id="IPR052894">
    <property type="entry name" value="AsmA-related"/>
</dbReference>
<dbReference type="Proteomes" id="UP000326570">
    <property type="component" value="Unassembled WGS sequence"/>
</dbReference>
<evidence type="ECO:0000313" key="3">
    <source>
        <dbReference type="Proteomes" id="UP000326570"/>
    </source>
</evidence>
<dbReference type="AlphaFoldDB" id="A0A5N1J0F4"/>
<keyword evidence="3" id="KW-1185">Reference proteome</keyword>
<dbReference type="PANTHER" id="PTHR30441:SF8">
    <property type="entry name" value="DUF748 DOMAIN-CONTAINING PROTEIN"/>
    <property type="match status" value="1"/>
</dbReference>
<dbReference type="GO" id="GO:0005886">
    <property type="term" value="C:plasma membrane"/>
    <property type="evidence" value="ECO:0007669"/>
    <property type="project" value="TreeGrafter"/>
</dbReference>
<proteinExistence type="predicted"/>